<dbReference type="GO" id="GO:0000492">
    <property type="term" value="P:box C/D snoRNP assembly"/>
    <property type="evidence" value="ECO:0007669"/>
    <property type="project" value="TreeGrafter"/>
</dbReference>
<dbReference type="Proteomes" id="UP000191144">
    <property type="component" value="Chromosome H"/>
</dbReference>
<keyword evidence="5" id="KW-1185">Reference proteome</keyword>
<evidence type="ECO:0000259" key="3">
    <source>
        <dbReference type="Pfam" id="PF25790"/>
    </source>
</evidence>
<dbReference type="PANTHER" id="PTHR13483">
    <property type="entry name" value="BOX C_D SNORNA PROTEIN 1-RELATED"/>
    <property type="match status" value="1"/>
</dbReference>
<dbReference type="EMBL" id="LT598480">
    <property type="protein sequence ID" value="SCV03377.1"/>
    <property type="molecule type" value="Genomic_DNA"/>
</dbReference>
<feature type="compositionally biased region" description="Low complexity" evidence="2">
    <location>
        <begin position="329"/>
        <end position="342"/>
    </location>
</feature>
<protein>
    <submittedName>
        <fullName evidence="4">LAME_0H09934g1_1</fullName>
    </submittedName>
</protein>
<evidence type="ECO:0000313" key="5">
    <source>
        <dbReference type="Proteomes" id="UP000191144"/>
    </source>
</evidence>
<gene>
    <name evidence="4" type="ORF">LAME_0H09934G</name>
</gene>
<dbReference type="Pfam" id="PF25790">
    <property type="entry name" value="BCD1"/>
    <property type="match status" value="1"/>
</dbReference>
<evidence type="ECO:0000256" key="2">
    <source>
        <dbReference type="SAM" id="MobiDB-lite"/>
    </source>
</evidence>
<feature type="compositionally biased region" description="Acidic residues" evidence="2">
    <location>
        <begin position="391"/>
        <end position="403"/>
    </location>
</feature>
<feature type="compositionally biased region" description="Acidic residues" evidence="2">
    <location>
        <begin position="343"/>
        <end position="359"/>
    </location>
</feature>
<organism evidence="4 5">
    <name type="scientific">Lachancea meyersii CBS 8951</name>
    <dbReference type="NCBI Taxonomy" id="1266667"/>
    <lineage>
        <taxon>Eukaryota</taxon>
        <taxon>Fungi</taxon>
        <taxon>Dikarya</taxon>
        <taxon>Ascomycota</taxon>
        <taxon>Saccharomycotina</taxon>
        <taxon>Saccharomycetes</taxon>
        <taxon>Saccharomycetales</taxon>
        <taxon>Saccharomycetaceae</taxon>
        <taxon>Lachancea</taxon>
    </lineage>
</organism>
<dbReference type="OrthoDB" id="272357at2759"/>
<sequence length="414" mass="45835">MQKKTCSVACIKAHKLQDNCTGTADGATSYLPREDLRAADTPDETNVLVHRDYNFLMGMNRQLELLKRDGKAKNKRALAPSQGYNNPAHQRKRQQYELQSQVIRRGVRCALLPKGMQRAAQNKSKWDKSLDLFVWSIEWCVFSPQGAIEIHHTSHRNKETDSLAECIGKWVEGKCNDIFSVGQTEADDANNVPGSLVQSNSEKVEVVTGTEGSNVQSVGVPDEKTQSEINCTVSSAPQSPQNVQANIKQAKLNWISSLNLQFYIKWFPQDSDVFKDPKKLVPLDPTKSIGELFRDKMVVEYPTVYISQTNSPLGDGFTLLKQNAENGTESQSDSESVDSTSNSDEESDSSSSSDSDEGPPETSSKITHVTEKVLNPKPSIEHNTKLVQSAVDDEGDDDDEDDYTPGISLDFLAD</sequence>
<name>A0A1G4KFN3_9SACH</name>
<dbReference type="PANTHER" id="PTHR13483:SF3">
    <property type="entry name" value="BOX C_D SNORNA PROTEIN 1"/>
    <property type="match status" value="1"/>
</dbReference>
<dbReference type="InterPro" id="IPR057721">
    <property type="entry name" value="BCD1_alpha/beta"/>
</dbReference>
<dbReference type="InterPro" id="IPR051639">
    <property type="entry name" value="BCD1"/>
</dbReference>
<dbReference type="GO" id="GO:0005634">
    <property type="term" value="C:nucleus"/>
    <property type="evidence" value="ECO:0007669"/>
    <property type="project" value="TreeGrafter"/>
</dbReference>
<dbReference type="GO" id="GO:0070761">
    <property type="term" value="C:pre-snoRNP complex"/>
    <property type="evidence" value="ECO:0007669"/>
    <property type="project" value="TreeGrafter"/>
</dbReference>
<dbReference type="GO" id="GO:0048254">
    <property type="term" value="P:snoRNA localization"/>
    <property type="evidence" value="ECO:0007669"/>
    <property type="project" value="TreeGrafter"/>
</dbReference>
<keyword evidence="1" id="KW-0597">Phosphoprotein</keyword>
<feature type="region of interest" description="Disordered" evidence="2">
    <location>
        <begin position="324"/>
        <end position="414"/>
    </location>
</feature>
<accession>A0A1G4KFN3</accession>
<feature type="domain" description="BCD1 alpha/beta" evidence="3">
    <location>
        <begin position="97"/>
        <end position="308"/>
    </location>
</feature>
<dbReference type="AlphaFoldDB" id="A0A1G4KFN3"/>
<reference evidence="5" key="1">
    <citation type="submission" date="2016-03" db="EMBL/GenBank/DDBJ databases">
        <authorList>
            <person name="Devillers Hugo."/>
        </authorList>
    </citation>
    <scope>NUCLEOTIDE SEQUENCE [LARGE SCALE GENOMIC DNA]</scope>
</reference>
<evidence type="ECO:0000313" key="4">
    <source>
        <dbReference type="EMBL" id="SCV03377.1"/>
    </source>
</evidence>
<evidence type="ECO:0000256" key="1">
    <source>
        <dbReference type="ARBA" id="ARBA00022553"/>
    </source>
</evidence>
<proteinExistence type="predicted"/>
<dbReference type="GO" id="GO:0000463">
    <property type="term" value="P:maturation of LSU-rRNA from tricistronic rRNA transcript (SSU-rRNA, 5.8S rRNA, LSU-rRNA)"/>
    <property type="evidence" value="ECO:0007669"/>
    <property type="project" value="TreeGrafter"/>
</dbReference>